<dbReference type="AlphaFoldDB" id="A0A9P9Y8S1"/>
<evidence type="ECO:0000313" key="5">
    <source>
        <dbReference type="EMBL" id="KAI6784874.1"/>
    </source>
</evidence>
<evidence type="ECO:0000256" key="2">
    <source>
        <dbReference type="ARBA" id="ARBA00022801"/>
    </source>
</evidence>
<dbReference type="InterPro" id="IPR002195">
    <property type="entry name" value="Dihydroorotase_CS"/>
</dbReference>
<gene>
    <name evidence="5" type="ORF">J7T54_007968</name>
</gene>
<evidence type="ECO:0000313" key="6">
    <source>
        <dbReference type="Proteomes" id="UP001055219"/>
    </source>
</evidence>
<dbReference type="OrthoDB" id="1670005at2759"/>
<keyword evidence="2" id="KW-0378">Hydrolase</keyword>
<dbReference type="GeneID" id="75834440"/>
<dbReference type="GO" id="GO:0004151">
    <property type="term" value="F:dihydroorotase activity"/>
    <property type="evidence" value="ECO:0007669"/>
    <property type="project" value="InterPro"/>
</dbReference>
<accession>A0A9P9Y8S1</accession>
<dbReference type="PROSITE" id="PS00482">
    <property type="entry name" value="DIHYDROOROTASE_1"/>
    <property type="match status" value="1"/>
</dbReference>
<dbReference type="GO" id="GO:0046872">
    <property type="term" value="F:metal ion binding"/>
    <property type="evidence" value="ECO:0007669"/>
    <property type="project" value="UniProtKB-KW"/>
</dbReference>
<keyword evidence="3" id="KW-0862">Zinc</keyword>
<comment type="caution">
    <text evidence="5">The sequence shown here is derived from an EMBL/GenBank/DDBJ whole genome shotgun (WGS) entry which is preliminary data.</text>
</comment>
<dbReference type="InterPro" id="IPR004721">
    <property type="entry name" value="DHOdimr"/>
</dbReference>
<dbReference type="EMBL" id="JAGIXG020000003">
    <property type="protein sequence ID" value="KAI6784874.1"/>
    <property type="molecule type" value="Genomic_DNA"/>
</dbReference>
<dbReference type="PIRSF" id="PIRSF001237">
    <property type="entry name" value="DHOdimr"/>
    <property type="match status" value="1"/>
</dbReference>
<dbReference type="RefSeq" id="XP_051365730.1">
    <property type="nucleotide sequence ID" value="XM_051502550.1"/>
</dbReference>
<evidence type="ECO:0000256" key="1">
    <source>
        <dbReference type="ARBA" id="ARBA00022723"/>
    </source>
</evidence>
<dbReference type="GO" id="GO:0005737">
    <property type="term" value="C:cytoplasm"/>
    <property type="evidence" value="ECO:0007669"/>
    <property type="project" value="TreeGrafter"/>
</dbReference>
<dbReference type="SUPFAM" id="SSF51556">
    <property type="entry name" value="Metallo-dependent hydrolases"/>
    <property type="match status" value="1"/>
</dbReference>
<dbReference type="PANTHER" id="PTHR43137:SF1">
    <property type="entry name" value="DIHYDROOROTASE"/>
    <property type="match status" value="1"/>
</dbReference>
<evidence type="ECO:0000256" key="4">
    <source>
        <dbReference type="ARBA" id="ARBA00022975"/>
    </source>
</evidence>
<reference evidence="5" key="2">
    <citation type="submission" date="2022-07" db="EMBL/GenBank/DDBJ databases">
        <authorList>
            <person name="Goncalves M.F.M."/>
            <person name="Hilario S."/>
            <person name="Van De Peer Y."/>
            <person name="Esteves A.C."/>
            <person name="Alves A."/>
        </authorList>
    </citation>
    <scope>NUCLEOTIDE SEQUENCE</scope>
    <source>
        <strain evidence="5">MUM 19.33</strain>
    </source>
</reference>
<dbReference type="GO" id="GO:0006207">
    <property type="term" value="P:'de novo' pyrimidine nucleobase biosynthetic process"/>
    <property type="evidence" value="ECO:0007669"/>
    <property type="project" value="TreeGrafter"/>
</dbReference>
<dbReference type="Proteomes" id="UP001055219">
    <property type="component" value="Unassembled WGS sequence"/>
</dbReference>
<organism evidence="5 6">
    <name type="scientific">Emericellopsis cladophorae</name>
    <dbReference type="NCBI Taxonomy" id="2686198"/>
    <lineage>
        <taxon>Eukaryota</taxon>
        <taxon>Fungi</taxon>
        <taxon>Dikarya</taxon>
        <taxon>Ascomycota</taxon>
        <taxon>Pezizomycotina</taxon>
        <taxon>Sordariomycetes</taxon>
        <taxon>Hypocreomycetidae</taxon>
        <taxon>Hypocreales</taxon>
        <taxon>Bionectriaceae</taxon>
        <taxon>Emericellopsis</taxon>
    </lineage>
</organism>
<keyword evidence="4" id="KW-0665">Pyrimidine biosynthesis</keyword>
<keyword evidence="1" id="KW-0479">Metal-binding</keyword>
<dbReference type="PANTHER" id="PTHR43137">
    <property type="entry name" value="DIHYDROOROTASE"/>
    <property type="match status" value="1"/>
</dbReference>
<keyword evidence="6" id="KW-1185">Reference proteome</keyword>
<proteinExistence type="predicted"/>
<name>A0A9P9Y8S1_9HYPO</name>
<dbReference type="GO" id="GO:0006221">
    <property type="term" value="P:pyrimidine nucleotide biosynthetic process"/>
    <property type="evidence" value="ECO:0007669"/>
    <property type="project" value="UniProtKB-KW"/>
</dbReference>
<sequence>MQLKTTQMIVLPPSADMHVHLRQGEMMKLVTPTIRRGRVDTVFVMPNLQPPIRTVKRALEYKSELQAIEPNVNYLMSLYFHADLTPDIVAEAANAGIAGIKVYPQGVTTKSDAGVVALDGFDAVFEAMQEHDLVLNLHGEVVGTPADGLTHEEAFLPTLKSIHNKFPRLQNSTITAHHLYLTGEMSNVDPHAFCKPNPKTPQDRDALPKAAQRVATASSSCKAPPAGVFTQLYATQLVVRAFEDATERGIITESDVTQEKLEGFFSKIGRAFYKLADNSGSKIVRERKGETIPTSVQGEGLEVGISRSGDEVFSLGWHD</sequence>
<dbReference type="Gene3D" id="3.20.20.140">
    <property type="entry name" value="Metal-dependent hydrolases"/>
    <property type="match status" value="2"/>
</dbReference>
<dbReference type="InterPro" id="IPR032466">
    <property type="entry name" value="Metal_Hydrolase"/>
</dbReference>
<protein>
    <submittedName>
        <fullName evidence="5">Dihydroorotase-like protein</fullName>
    </submittedName>
</protein>
<reference evidence="5" key="1">
    <citation type="journal article" date="2021" name="J Fungi (Basel)">
        <title>Genomic and Metabolomic Analyses of the Marine Fungus Emericellopsis cladophorae: Insights into Saltwater Adaptability Mechanisms and Its Biosynthetic Potential.</title>
        <authorList>
            <person name="Goncalves M.F.M."/>
            <person name="Hilario S."/>
            <person name="Van de Peer Y."/>
            <person name="Esteves A.C."/>
            <person name="Alves A."/>
        </authorList>
    </citation>
    <scope>NUCLEOTIDE SEQUENCE</scope>
    <source>
        <strain evidence="5">MUM 19.33</strain>
    </source>
</reference>
<evidence type="ECO:0000256" key="3">
    <source>
        <dbReference type="ARBA" id="ARBA00022833"/>
    </source>
</evidence>